<comment type="caution">
    <text evidence="3">The sequence shown here is derived from an EMBL/GenBank/DDBJ whole genome shotgun (WGS) entry which is preliminary data.</text>
</comment>
<dbReference type="InterPro" id="IPR029044">
    <property type="entry name" value="Nucleotide-diphossugar_trans"/>
</dbReference>
<proteinExistence type="predicted"/>
<evidence type="ECO:0000313" key="4">
    <source>
        <dbReference type="Proteomes" id="UP000034616"/>
    </source>
</evidence>
<dbReference type="Gene3D" id="2.160.10.10">
    <property type="entry name" value="Hexapeptide repeat proteins"/>
    <property type="match status" value="1"/>
</dbReference>
<dbReference type="Pfam" id="PF00483">
    <property type="entry name" value="NTP_transferase"/>
    <property type="match status" value="1"/>
</dbReference>
<dbReference type="SUPFAM" id="SSF53448">
    <property type="entry name" value="Nucleotide-diphospho-sugar transferases"/>
    <property type="match status" value="1"/>
</dbReference>
<sequence>MKALIAAGGRATRFRPLTWSMNKHLLPLAGKPMIFYPIENVVNAGVKEIAININPGDTEVRSVVGDGSRWRVKITYIEQQGGPLGIAHAVYNAREFLGEDEPFIFHLGDNIFRAGIKNIVDRFLNTGLHCALTLSRAPNLKELGVAEFGSDGRLVRVVEKPQIPPSDLAVTGVYIYDKHFFEAFKHMRPSARGEYEISDIHTWLIQNGFRVGYDIVDGWWKDPGRPDQLLDGNILAMNTLPHESYVIEGQMDPSVQIQGLVKVEKGTKIGPNVLIRGPVIIGEECEIRNTFIGPFTTIGSGCVIDGAEIEHSVLLDNVTLKDIGRIDGSMIGRHVTIVSRQKTLPMSGHRLIVGDHSIVEL</sequence>
<name>A0A0G0UE12_9BACT</name>
<dbReference type="Gene3D" id="3.90.550.10">
    <property type="entry name" value="Spore Coat Polysaccharide Biosynthesis Protein SpsA, Chain A"/>
    <property type="match status" value="1"/>
</dbReference>
<dbReference type="InterPro" id="IPR005835">
    <property type="entry name" value="NTP_transferase_dom"/>
</dbReference>
<dbReference type="InterPro" id="IPR056818">
    <property type="entry name" value="GlmU/GlgC-like_hexapep"/>
</dbReference>
<evidence type="ECO:0000313" key="3">
    <source>
        <dbReference type="EMBL" id="KKR87164.1"/>
    </source>
</evidence>
<dbReference type="InterPro" id="IPR005908">
    <property type="entry name" value="G1P_thy_trans_l"/>
</dbReference>
<feature type="domain" description="Nucleotidyl transferase" evidence="1">
    <location>
        <begin position="2"/>
        <end position="233"/>
    </location>
</feature>
<dbReference type="PANTHER" id="PTHR42883:SF2">
    <property type="entry name" value="THYMIDYLYLTRANSFERASE"/>
    <property type="match status" value="1"/>
</dbReference>
<dbReference type="GO" id="GO:0016740">
    <property type="term" value="F:transferase activity"/>
    <property type="evidence" value="ECO:0007669"/>
    <property type="project" value="UniProtKB-KW"/>
</dbReference>
<dbReference type="Pfam" id="PF24894">
    <property type="entry name" value="Hexapep_GlmU"/>
    <property type="match status" value="1"/>
</dbReference>
<evidence type="ECO:0000259" key="2">
    <source>
        <dbReference type="Pfam" id="PF24894"/>
    </source>
</evidence>
<keyword evidence="3" id="KW-0808">Transferase</keyword>
<dbReference type="CDD" id="cd04189">
    <property type="entry name" value="G1P_TT_long"/>
    <property type="match status" value="1"/>
</dbReference>
<gene>
    <name evidence="3" type="ORF">UU35_C0005G0038</name>
</gene>
<evidence type="ECO:0000259" key="1">
    <source>
        <dbReference type="Pfam" id="PF00483"/>
    </source>
</evidence>
<accession>A0A0G0UE12</accession>
<dbReference type="AlphaFoldDB" id="A0A0G0UE12"/>
<dbReference type="PANTHER" id="PTHR42883">
    <property type="entry name" value="GLUCOSE-1-PHOSPHATE THYMIDYLTRANSFERASE"/>
    <property type="match status" value="1"/>
</dbReference>
<protein>
    <submittedName>
        <fullName evidence="3">Glucose-1-phosphate thymidyltransferase</fullName>
    </submittedName>
</protein>
<dbReference type="Proteomes" id="UP000034616">
    <property type="component" value="Unassembled WGS sequence"/>
</dbReference>
<reference evidence="3 4" key="1">
    <citation type="journal article" date="2015" name="Nature">
        <title>rRNA introns, odd ribosomes, and small enigmatic genomes across a large radiation of phyla.</title>
        <authorList>
            <person name="Brown C.T."/>
            <person name="Hug L.A."/>
            <person name="Thomas B.C."/>
            <person name="Sharon I."/>
            <person name="Castelle C.J."/>
            <person name="Singh A."/>
            <person name="Wilkins M.J."/>
            <person name="Williams K.H."/>
            <person name="Banfield J.F."/>
        </authorList>
    </citation>
    <scope>NUCLEOTIDE SEQUENCE [LARGE SCALE GENOMIC DNA]</scope>
</reference>
<dbReference type="PATRIC" id="fig|1618985.3.peg.472"/>
<organism evidence="3 4">
    <name type="scientific">Candidatus Uhrbacteria bacterium GW2011_GWC2_41_11</name>
    <dbReference type="NCBI Taxonomy" id="1618985"/>
    <lineage>
        <taxon>Bacteria</taxon>
        <taxon>Candidatus Uhriibacteriota</taxon>
    </lineage>
</organism>
<feature type="domain" description="Glucose-1-phosphate adenylyltransferase/Bifunctional protein GlmU-like C-terminal hexapeptide" evidence="2">
    <location>
        <begin position="297"/>
        <end position="339"/>
    </location>
</feature>
<dbReference type="NCBIfam" id="TIGR01208">
    <property type="entry name" value="rmlA_long"/>
    <property type="match status" value="1"/>
</dbReference>
<dbReference type="EMBL" id="LCAH01000005">
    <property type="protein sequence ID" value="KKR87164.1"/>
    <property type="molecule type" value="Genomic_DNA"/>
</dbReference>